<name>A0A0G1AE97_UNCKA</name>
<dbReference type="EMBL" id="LCDU01000024">
    <property type="protein sequence ID" value="KKS59375.1"/>
    <property type="molecule type" value="Genomic_DNA"/>
</dbReference>
<accession>A0A0G1AE97</accession>
<sequence length="147" mass="16715">MVSIVDIATKNAAKQGRAPEEEDFLTAAVTHQHLLAPQERRYLQQDLASIENAVTTDEEFGFEEDTEDEDYRCEICGSAYRCFCHEGEYAKRVEPPPDTYVYAGCPNKIDWYGIAHVSKEMVAEKEREFEKDHAEQCGCGELEITVD</sequence>
<dbReference type="Proteomes" id="UP000034678">
    <property type="component" value="Unassembled WGS sequence"/>
</dbReference>
<proteinExistence type="predicted"/>
<evidence type="ECO:0000313" key="1">
    <source>
        <dbReference type="EMBL" id="KKS59375.1"/>
    </source>
</evidence>
<organism evidence="1 2">
    <name type="scientific">candidate division WWE3 bacterium GW2011_GWF2_42_42</name>
    <dbReference type="NCBI Taxonomy" id="1619142"/>
    <lineage>
        <taxon>Bacteria</taxon>
        <taxon>Katanobacteria</taxon>
    </lineage>
</organism>
<dbReference type="AlphaFoldDB" id="A0A0G1AE97"/>
<gene>
    <name evidence="1" type="ORF">UV26_C0024G0001</name>
</gene>
<dbReference type="STRING" id="1619142.UV26_C0024G0001"/>
<protein>
    <submittedName>
        <fullName evidence="1">Uncharacterized protein</fullName>
    </submittedName>
</protein>
<reference evidence="1 2" key="1">
    <citation type="journal article" date="2015" name="Nature">
        <title>rRNA introns, odd ribosomes, and small enigmatic genomes across a large radiation of phyla.</title>
        <authorList>
            <person name="Brown C.T."/>
            <person name="Hug L.A."/>
            <person name="Thomas B.C."/>
            <person name="Sharon I."/>
            <person name="Castelle C.J."/>
            <person name="Singh A."/>
            <person name="Wilkins M.J."/>
            <person name="Williams K.H."/>
            <person name="Banfield J.F."/>
        </authorList>
    </citation>
    <scope>NUCLEOTIDE SEQUENCE [LARGE SCALE GENOMIC DNA]</scope>
</reference>
<comment type="caution">
    <text evidence="1">The sequence shown here is derived from an EMBL/GenBank/DDBJ whole genome shotgun (WGS) entry which is preliminary data.</text>
</comment>
<evidence type="ECO:0000313" key="2">
    <source>
        <dbReference type="Proteomes" id="UP000034678"/>
    </source>
</evidence>